<name>A0A6J4SID5_9ACTN</name>
<organism evidence="2">
    <name type="scientific">uncultured Solirubrobacteraceae bacterium</name>
    <dbReference type="NCBI Taxonomy" id="1162706"/>
    <lineage>
        <taxon>Bacteria</taxon>
        <taxon>Bacillati</taxon>
        <taxon>Actinomycetota</taxon>
        <taxon>Thermoleophilia</taxon>
        <taxon>Solirubrobacterales</taxon>
        <taxon>Solirubrobacteraceae</taxon>
        <taxon>environmental samples</taxon>
    </lineage>
</organism>
<dbReference type="EMBL" id="CADCVQ010000077">
    <property type="protein sequence ID" value="CAA9499302.1"/>
    <property type="molecule type" value="Genomic_DNA"/>
</dbReference>
<sequence>AARFVTIDASARRDVVAAGSAVATVELVGPARARARARSSSSGSGAPDGSASSAAAPRPRARRPPPRDVLVIGDSLALGMEQPLKAALSDWRVRVDGRIGRPLAEGMSILGRQSSPPAILAFSLFTNDGPRNTAALEAAVRATAKRRGGCAVWATVVRPPLAGVSYDAANALLRRLSNDPQLALGLQLVDWAAQVAQSPSLIARDGVHGTPDGYRVLGQLYAAAIASCARG</sequence>
<feature type="non-terminal residue" evidence="2">
    <location>
        <position position="1"/>
    </location>
</feature>
<evidence type="ECO:0000313" key="2">
    <source>
        <dbReference type="EMBL" id="CAA9499302.1"/>
    </source>
</evidence>
<feature type="region of interest" description="Disordered" evidence="1">
    <location>
        <begin position="33"/>
        <end position="67"/>
    </location>
</feature>
<reference evidence="2" key="1">
    <citation type="submission" date="2020-02" db="EMBL/GenBank/DDBJ databases">
        <authorList>
            <person name="Meier V. D."/>
        </authorList>
    </citation>
    <scope>NUCLEOTIDE SEQUENCE</scope>
    <source>
        <strain evidence="2">AVDCRST_MAG67</strain>
    </source>
</reference>
<dbReference type="InterPro" id="IPR036514">
    <property type="entry name" value="SGNH_hydro_sf"/>
</dbReference>
<accession>A0A6J4SID5</accession>
<gene>
    <name evidence="2" type="ORF">AVDCRST_MAG67-1746</name>
</gene>
<evidence type="ECO:0000256" key="1">
    <source>
        <dbReference type="SAM" id="MobiDB-lite"/>
    </source>
</evidence>
<protein>
    <recommendedName>
        <fullName evidence="3">SGNH hydrolase-type esterase domain-containing protein</fullName>
    </recommendedName>
</protein>
<dbReference type="AlphaFoldDB" id="A0A6J4SID5"/>
<dbReference type="Gene3D" id="3.40.50.1110">
    <property type="entry name" value="SGNH hydrolase"/>
    <property type="match status" value="1"/>
</dbReference>
<proteinExistence type="predicted"/>
<dbReference type="SUPFAM" id="SSF52266">
    <property type="entry name" value="SGNH hydrolase"/>
    <property type="match status" value="1"/>
</dbReference>
<evidence type="ECO:0008006" key="3">
    <source>
        <dbReference type="Google" id="ProtNLM"/>
    </source>
</evidence>
<feature type="compositionally biased region" description="Low complexity" evidence="1">
    <location>
        <begin position="38"/>
        <end position="58"/>
    </location>
</feature>